<comment type="caution">
    <text evidence="1">The sequence shown here is derived from an EMBL/GenBank/DDBJ whole genome shotgun (WGS) entry which is preliminary data.</text>
</comment>
<accession>A0A7J6RUA5</accession>
<protein>
    <submittedName>
        <fullName evidence="1">Endocytosis and vacuole integrity protein</fullName>
    </submittedName>
</protein>
<evidence type="ECO:0000313" key="2">
    <source>
        <dbReference type="Proteomes" id="UP000553632"/>
    </source>
</evidence>
<dbReference type="EMBL" id="JABANO010023013">
    <property type="protein sequence ID" value="KAF4724217.1"/>
    <property type="molecule type" value="Genomic_DNA"/>
</dbReference>
<gene>
    <name evidence="1" type="primary">MON2_5</name>
    <name evidence="1" type="ORF">FOZ63_025092</name>
</gene>
<reference evidence="1 2" key="1">
    <citation type="submission" date="2020-04" db="EMBL/GenBank/DDBJ databases">
        <title>Perkinsus olseni comparative genomics.</title>
        <authorList>
            <person name="Bogema D.R."/>
        </authorList>
    </citation>
    <scope>NUCLEOTIDE SEQUENCE [LARGE SCALE GENOMIC DNA]</scope>
    <source>
        <strain evidence="1 2">ATCC PRA-207</strain>
    </source>
</reference>
<dbReference type="AlphaFoldDB" id="A0A7J6RUA5"/>
<feature type="non-terminal residue" evidence="1">
    <location>
        <position position="1"/>
    </location>
</feature>
<feature type="non-terminal residue" evidence="1">
    <location>
        <position position="123"/>
    </location>
</feature>
<evidence type="ECO:0000313" key="1">
    <source>
        <dbReference type="EMBL" id="KAF4724217.1"/>
    </source>
</evidence>
<keyword evidence="2" id="KW-1185">Reference proteome</keyword>
<name>A0A7J6RUA5_PEROL</name>
<dbReference type="Proteomes" id="UP000553632">
    <property type="component" value="Unassembled WGS sequence"/>
</dbReference>
<organism evidence="1 2">
    <name type="scientific">Perkinsus olseni</name>
    <name type="common">Perkinsus atlanticus</name>
    <dbReference type="NCBI Taxonomy" id="32597"/>
    <lineage>
        <taxon>Eukaryota</taxon>
        <taxon>Sar</taxon>
        <taxon>Alveolata</taxon>
        <taxon>Perkinsozoa</taxon>
        <taxon>Perkinsea</taxon>
        <taxon>Perkinsida</taxon>
        <taxon>Perkinsidae</taxon>
        <taxon>Perkinsus</taxon>
    </lineage>
</organism>
<proteinExistence type="predicted"/>
<sequence length="123" mass="13007">MRMFGLYDADPSQAATGSDLLALGVAHVFAGEGGVSLLDCLADSEPPTSVNPSFGAALAAETILLLVEHIQSCDIVRLPQRHSEGGGETVRHADDEEAFDVFLQSVLNALERLLLGCAKFPQL</sequence>